<keyword evidence="4" id="KW-0997">Cell inner membrane</keyword>
<evidence type="ECO:0000256" key="3">
    <source>
        <dbReference type="ARBA" id="ARBA00022475"/>
    </source>
</evidence>
<feature type="domain" description="Tripartite ATP-independent periplasmic transporters DctQ component" evidence="10">
    <location>
        <begin position="21"/>
        <end position="147"/>
    </location>
</feature>
<dbReference type="EMBL" id="JBHRRZ010000012">
    <property type="protein sequence ID" value="MFC2948039.1"/>
    <property type="molecule type" value="Genomic_DNA"/>
</dbReference>
<dbReference type="Proteomes" id="UP001595387">
    <property type="component" value="Unassembled WGS sequence"/>
</dbReference>
<comment type="caution">
    <text evidence="11">The sequence shown here is derived from an EMBL/GenBank/DDBJ whole genome shotgun (WGS) entry which is preliminary data.</text>
</comment>
<feature type="transmembrane region" description="Helical" evidence="9">
    <location>
        <begin position="12"/>
        <end position="35"/>
    </location>
</feature>
<evidence type="ECO:0000256" key="6">
    <source>
        <dbReference type="ARBA" id="ARBA00022989"/>
    </source>
</evidence>
<evidence type="ECO:0000256" key="1">
    <source>
        <dbReference type="ARBA" id="ARBA00004429"/>
    </source>
</evidence>
<dbReference type="PANTHER" id="PTHR35011:SF2">
    <property type="entry name" value="2,3-DIKETO-L-GULONATE TRAP TRANSPORTER SMALL PERMEASE PROTEIN YIAM"/>
    <property type="match status" value="1"/>
</dbReference>
<keyword evidence="7 9" id="KW-0472">Membrane</keyword>
<feature type="transmembrane region" description="Helical" evidence="9">
    <location>
        <begin position="87"/>
        <end position="107"/>
    </location>
</feature>
<evidence type="ECO:0000256" key="7">
    <source>
        <dbReference type="ARBA" id="ARBA00023136"/>
    </source>
</evidence>
<evidence type="ECO:0000313" key="12">
    <source>
        <dbReference type="Proteomes" id="UP001595387"/>
    </source>
</evidence>
<feature type="transmembrane region" description="Helical" evidence="9">
    <location>
        <begin position="47"/>
        <end position="63"/>
    </location>
</feature>
<organism evidence="11 12">
    <name type="scientific">Virgibacillus sediminis</name>
    <dbReference type="NCBI Taxonomy" id="202260"/>
    <lineage>
        <taxon>Bacteria</taxon>
        <taxon>Bacillati</taxon>
        <taxon>Bacillota</taxon>
        <taxon>Bacilli</taxon>
        <taxon>Bacillales</taxon>
        <taxon>Bacillaceae</taxon>
        <taxon>Virgibacillus</taxon>
    </lineage>
</organism>
<protein>
    <submittedName>
        <fullName evidence="11">TRAP transporter small permease</fullName>
    </submittedName>
</protein>
<keyword evidence="2" id="KW-0813">Transport</keyword>
<dbReference type="Pfam" id="PF04290">
    <property type="entry name" value="DctQ"/>
    <property type="match status" value="1"/>
</dbReference>
<proteinExistence type="inferred from homology"/>
<sequence>MKVWKKTPIEGYICFVLLSLITIVMGMEIVARYIFNDSFRIASELSRYLFIWFIFISSSYAIVEKTHIRIEAFILVWPKKIRPHLKFLGNLLWFLFSLFIAFMGFQYSIGMLQDSTNLSSAMRIPVGVIYLSIPIGYALMAMRLLQTEYLAFKDIKSGS</sequence>
<gene>
    <name evidence="11" type="ORF">ACFODW_06745</name>
</gene>
<dbReference type="RefSeq" id="WP_390304663.1">
    <property type="nucleotide sequence ID" value="NZ_JBHRRZ010000012.1"/>
</dbReference>
<name>A0ABV7A4R5_9BACI</name>
<keyword evidence="3" id="KW-1003">Cell membrane</keyword>
<keyword evidence="12" id="KW-1185">Reference proteome</keyword>
<feature type="transmembrane region" description="Helical" evidence="9">
    <location>
        <begin position="127"/>
        <end position="145"/>
    </location>
</feature>
<evidence type="ECO:0000256" key="8">
    <source>
        <dbReference type="ARBA" id="ARBA00038436"/>
    </source>
</evidence>
<comment type="similarity">
    <text evidence="8">Belongs to the TRAP transporter small permease family.</text>
</comment>
<evidence type="ECO:0000259" key="10">
    <source>
        <dbReference type="Pfam" id="PF04290"/>
    </source>
</evidence>
<dbReference type="InterPro" id="IPR007387">
    <property type="entry name" value="TRAP_DctQ"/>
</dbReference>
<accession>A0ABV7A4R5</accession>
<reference evidence="12" key="1">
    <citation type="journal article" date="2019" name="Int. J. Syst. Evol. Microbiol.">
        <title>The Global Catalogue of Microorganisms (GCM) 10K type strain sequencing project: providing services to taxonomists for standard genome sequencing and annotation.</title>
        <authorList>
            <consortium name="The Broad Institute Genomics Platform"/>
            <consortium name="The Broad Institute Genome Sequencing Center for Infectious Disease"/>
            <person name="Wu L."/>
            <person name="Ma J."/>
        </authorList>
    </citation>
    <scope>NUCLEOTIDE SEQUENCE [LARGE SCALE GENOMIC DNA]</scope>
    <source>
        <strain evidence="12">KCTC 13193</strain>
    </source>
</reference>
<comment type="subcellular location">
    <subcellularLocation>
        <location evidence="1">Cell inner membrane</location>
        <topology evidence="1">Multi-pass membrane protein</topology>
    </subcellularLocation>
</comment>
<keyword evidence="5 9" id="KW-0812">Transmembrane</keyword>
<keyword evidence="6 9" id="KW-1133">Transmembrane helix</keyword>
<evidence type="ECO:0000256" key="5">
    <source>
        <dbReference type="ARBA" id="ARBA00022692"/>
    </source>
</evidence>
<evidence type="ECO:0000256" key="9">
    <source>
        <dbReference type="SAM" id="Phobius"/>
    </source>
</evidence>
<evidence type="ECO:0000256" key="4">
    <source>
        <dbReference type="ARBA" id="ARBA00022519"/>
    </source>
</evidence>
<evidence type="ECO:0000313" key="11">
    <source>
        <dbReference type="EMBL" id="MFC2948039.1"/>
    </source>
</evidence>
<dbReference type="InterPro" id="IPR055348">
    <property type="entry name" value="DctQ"/>
</dbReference>
<evidence type="ECO:0000256" key="2">
    <source>
        <dbReference type="ARBA" id="ARBA00022448"/>
    </source>
</evidence>
<dbReference type="PANTHER" id="PTHR35011">
    <property type="entry name" value="2,3-DIKETO-L-GULONATE TRAP TRANSPORTER SMALL PERMEASE PROTEIN YIAM"/>
    <property type="match status" value="1"/>
</dbReference>